<dbReference type="EMBL" id="VRUR01000002">
    <property type="protein sequence ID" value="TXN35537.1"/>
    <property type="molecule type" value="Genomic_DNA"/>
</dbReference>
<gene>
    <name evidence="2" type="ORF">FVB32_13235</name>
</gene>
<feature type="signal peptide" evidence="1">
    <location>
        <begin position="1"/>
        <end position="23"/>
    </location>
</feature>
<sequence length="249" mass="29485">MIYFFKKYLAPICSFGFFLLTYAQEDSQEKHYNFFDDQVGIENTGLYRGIVYAEKYRTINENTQFFQTRDFQKGSVCYDGQCYYDLDLRYDVYEDEVLLRLITKAGGGTLKLLKEHIERFQITDNKFIQIQPEEAPLLNNHGFYEVAYESAVFSLYTKYLKKSFERKDRKSLYYEFLDGASENVLKYKGSYTTFNTKKEIVTLFPEFKREIDKFYNVARGLRKSNPDGFKISLVKRIEILLSQTANQSK</sequence>
<evidence type="ECO:0000313" key="2">
    <source>
        <dbReference type="EMBL" id="TXN35537.1"/>
    </source>
</evidence>
<evidence type="ECO:0000313" key="3">
    <source>
        <dbReference type="Proteomes" id="UP000321456"/>
    </source>
</evidence>
<evidence type="ECO:0000256" key="1">
    <source>
        <dbReference type="SAM" id="SignalP"/>
    </source>
</evidence>
<keyword evidence="3" id="KW-1185">Reference proteome</keyword>
<keyword evidence="1" id="KW-0732">Signal</keyword>
<dbReference type="Proteomes" id="UP000321456">
    <property type="component" value="Unassembled WGS sequence"/>
</dbReference>
<evidence type="ECO:0008006" key="4">
    <source>
        <dbReference type="Google" id="ProtNLM"/>
    </source>
</evidence>
<protein>
    <recommendedName>
        <fullName evidence="4">DUF4369 domain-containing protein</fullName>
    </recommendedName>
</protein>
<dbReference type="RefSeq" id="WP_147744269.1">
    <property type="nucleotide sequence ID" value="NZ_VRUR01000002.1"/>
</dbReference>
<feature type="chain" id="PRO_5022829732" description="DUF4369 domain-containing protein" evidence="1">
    <location>
        <begin position="24"/>
        <end position="249"/>
    </location>
</feature>
<dbReference type="AlphaFoldDB" id="A0A5C8V4U9"/>
<reference evidence="2 3" key="1">
    <citation type="submission" date="2019-08" db="EMBL/GenBank/DDBJ databases">
        <title>Professor.</title>
        <authorList>
            <person name="Park J.S."/>
        </authorList>
    </citation>
    <scope>NUCLEOTIDE SEQUENCE [LARGE SCALE GENOMIC DNA]</scope>
    <source>
        <strain evidence="2 3">176CP5-101</strain>
    </source>
</reference>
<organism evidence="2 3">
    <name type="scientific">Flagellimonas hymeniacidonis</name>
    <dbReference type="NCBI Taxonomy" id="2603628"/>
    <lineage>
        <taxon>Bacteria</taxon>
        <taxon>Pseudomonadati</taxon>
        <taxon>Bacteroidota</taxon>
        <taxon>Flavobacteriia</taxon>
        <taxon>Flavobacteriales</taxon>
        <taxon>Flavobacteriaceae</taxon>
        <taxon>Flagellimonas</taxon>
    </lineage>
</organism>
<accession>A0A5C8V4U9</accession>
<comment type="caution">
    <text evidence="2">The sequence shown here is derived from an EMBL/GenBank/DDBJ whole genome shotgun (WGS) entry which is preliminary data.</text>
</comment>
<name>A0A5C8V4U9_9FLAO</name>
<proteinExistence type="predicted"/>